<sequence>MISRPSGFRQIKLLSLRKTTSRPAFIAASLALEKMNAVRA</sequence>
<name>M6QD72_9LEPT</name>
<keyword evidence="2" id="KW-1185">Reference proteome</keyword>
<reference evidence="1 2" key="1">
    <citation type="submission" date="2013-01" db="EMBL/GenBank/DDBJ databases">
        <authorList>
            <person name="Harkins D.M."/>
            <person name="Durkin A.S."/>
            <person name="Brinkac L.M."/>
            <person name="Haft D.H."/>
            <person name="Selengut J.D."/>
            <person name="Sanka R."/>
            <person name="DePew J."/>
            <person name="Purushe J."/>
            <person name="Chanthongthip A."/>
            <person name="Lattana O."/>
            <person name="Phetsouvanh R."/>
            <person name="Newton P.N."/>
            <person name="Vinetz J.M."/>
            <person name="Sutton G.G."/>
            <person name="Nierman W.C."/>
            <person name="Fouts D.E."/>
        </authorList>
    </citation>
    <scope>NUCLEOTIDE SEQUENCE [LARGE SCALE GENOMIC DNA]</scope>
    <source>
        <strain evidence="1 2">UI 13098</strain>
    </source>
</reference>
<gene>
    <name evidence="1" type="ORF">LEP1GSC108_2794</name>
</gene>
<evidence type="ECO:0000313" key="1">
    <source>
        <dbReference type="EMBL" id="EMN90523.1"/>
    </source>
</evidence>
<organism evidence="1 2">
    <name type="scientific">Leptospira weilii str. UI 13098</name>
    <dbReference type="NCBI Taxonomy" id="1088542"/>
    <lineage>
        <taxon>Bacteria</taxon>
        <taxon>Pseudomonadati</taxon>
        <taxon>Spirochaetota</taxon>
        <taxon>Spirochaetia</taxon>
        <taxon>Leptospirales</taxon>
        <taxon>Leptospiraceae</taxon>
        <taxon>Leptospira</taxon>
    </lineage>
</organism>
<evidence type="ECO:0000313" key="2">
    <source>
        <dbReference type="Proteomes" id="UP000012118"/>
    </source>
</evidence>
<comment type="caution">
    <text evidence="1">The sequence shown here is derived from an EMBL/GenBank/DDBJ whole genome shotgun (WGS) entry which is preliminary data.</text>
</comment>
<protein>
    <submittedName>
        <fullName evidence="1">Uncharacterized protein</fullName>
    </submittedName>
</protein>
<dbReference type="Proteomes" id="UP000012118">
    <property type="component" value="Unassembled WGS sequence"/>
</dbReference>
<dbReference type="AlphaFoldDB" id="M6QD72"/>
<dbReference type="EMBL" id="AHNU02000041">
    <property type="protein sequence ID" value="EMN90523.1"/>
    <property type="molecule type" value="Genomic_DNA"/>
</dbReference>
<accession>M6QD72</accession>
<proteinExistence type="predicted"/>